<dbReference type="KEGG" id="scad:DN051_01405"/>
<organism evidence="4 5">
    <name type="scientific">Streptomyces cadmiisoli</name>
    <dbReference type="NCBI Taxonomy" id="2184053"/>
    <lineage>
        <taxon>Bacteria</taxon>
        <taxon>Bacillati</taxon>
        <taxon>Actinomycetota</taxon>
        <taxon>Actinomycetes</taxon>
        <taxon>Kitasatosporales</taxon>
        <taxon>Streptomycetaceae</taxon>
        <taxon>Streptomyces</taxon>
        <taxon>Streptomyces aurantiacus group</taxon>
    </lineage>
</organism>
<gene>
    <name evidence="4" type="ORF">DN051_01405</name>
</gene>
<dbReference type="Gene3D" id="3.40.50.12780">
    <property type="entry name" value="N-terminal domain of ligase-like"/>
    <property type="match status" value="1"/>
</dbReference>
<dbReference type="InterPro" id="IPR000873">
    <property type="entry name" value="AMP-dep_synth/lig_dom"/>
</dbReference>
<accession>A0A2Z4IR97</accession>
<dbReference type="PANTHER" id="PTHR45527">
    <property type="entry name" value="NONRIBOSOMAL PEPTIDE SYNTHETASE"/>
    <property type="match status" value="1"/>
</dbReference>
<dbReference type="Pfam" id="PF13193">
    <property type="entry name" value="AMP-binding_C"/>
    <property type="match status" value="1"/>
</dbReference>
<reference evidence="4 5" key="1">
    <citation type="journal article" date="2019" name="Int. J. Syst. Evol. Microbiol.">
        <title>Streptomyces cadmiisoli sp. nov., a novel actinomycete isolated from cadmium-contaminated soil.</title>
        <authorList>
            <person name="Li K."/>
            <person name="Tang X."/>
            <person name="Zhao J."/>
            <person name="Guo Y."/>
            <person name="Tang Y."/>
            <person name="Gao J."/>
        </authorList>
    </citation>
    <scope>NUCLEOTIDE SEQUENCE [LARGE SCALE GENOMIC DNA]</scope>
    <source>
        <strain evidence="4 5">ZFG47</strain>
    </source>
</reference>
<name>A0A2Z4IR97_9ACTN</name>
<feature type="compositionally biased region" description="Polar residues" evidence="1">
    <location>
        <begin position="1"/>
        <end position="10"/>
    </location>
</feature>
<dbReference type="GO" id="GO:0044550">
    <property type="term" value="P:secondary metabolite biosynthetic process"/>
    <property type="evidence" value="ECO:0007669"/>
    <property type="project" value="TreeGrafter"/>
</dbReference>
<protein>
    <submittedName>
        <fullName evidence="4">Peptide synthetase</fullName>
    </submittedName>
</protein>
<dbReference type="AlphaFoldDB" id="A0A2Z4IR97"/>
<evidence type="ECO:0000256" key="1">
    <source>
        <dbReference type="SAM" id="MobiDB-lite"/>
    </source>
</evidence>
<dbReference type="InterPro" id="IPR042099">
    <property type="entry name" value="ANL_N_sf"/>
</dbReference>
<dbReference type="GO" id="GO:0043041">
    <property type="term" value="P:amino acid activation for nonribosomal peptide biosynthetic process"/>
    <property type="evidence" value="ECO:0007669"/>
    <property type="project" value="TreeGrafter"/>
</dbReference>
<dbReference type="GO" id="GO:0005737">
    <property type="term" value="C:cytoplasm"/>
    <property type="evidence" value="ECO:0007669"/>
    <property type="project" value="TreeGrafter"/>
</dbReference>
<proteinExistence type="predicted"/>
<dbReference type="EMBL" id="CP030073">
    <property type="protein sequence ID" value="AWW35492.1"/>
    <property type="molecule type" value="Genomic_DNA"/>
</dbReference>
<keyword evidence="5" id="KW-1185">Reference proteome</keyword>
<evidence type="ECO:0000313" key="4">
    <source>
        <dbReference type="EMBL" id="AWW35492.1"/>
    </source>
</evidence>
<dbReference type="GO" id="GO:0031177">
    <property type="term" value="F:phosphopantetheine binding"/>
    <property type="evidence" value="ECO:0007669"/>
    <property type="project" value="TreeGrafter"/>
</dbReference>
<feature type="region of interest" description="Disordered" evidence="1">
    <location>
        <begin position="1"/>
        <end position="20"/>
    </location>
</feature>
<dbReference type="NCBIfam" id="TIGR01733">
    <property type="entry name" value="AA-adenyl-dom"/>
    <property type="match status" value="1"/>
</dbReference>
<sequence>MSPETRTAQTPVLAPGTARPTAPALHAVADRVRWTPEAEAVRAGHEAVDYRTLWERSAQVAARVGQLGATPGTAVGIHLTRSVDLIVTLVGLLRSGCVAVPLDVGYPAERLRFMCEDAGVQLIIGHRKPLDRLSGFTPVITDGKVGYALADPAQPAPGADTDAGPGPAPAFQAPRIDGDDIAYVVYTSGSTGRPKGVRYAHRNLANLVAWQADASVCGPGDRTLQFSPASFDVIYQEVLTTLGEGGTVVCCDEDERLDPQLLWDLVERERVNRLFVPFVMIQSLALFADDATPLRHPLREILTSGEQVQSTAPIRAMFTRLPDCRLVNQWGTTETHVATWYELPADVTTWPDLPSIGRPITGTAVRVYAEDGRPVPDGEIGELWITGAAVGPGFLNLPERTARSYRPDPLDPDVPAYRSGDLGRVTPDGLLEFLGRQDTQVKVRGFRIELGEIETVLCADPSVAQAAVVVAGSAAEDRTLRAFLVPKSAPEDPAAWATGLIADLRDRLPAHMVPVRTDVVPSLPRTPSGKVDRLALAAANPAPTADRRTA</sequence>
<dbReference type="PRINTS" id="PR00154">
    <property type="entry name" value="AMPBINDING"/>
</dbReference>
<evidence type="ECO:0000313" key="5">
    <source>
        <dbReference type="Proteomes" id="UP000249616"/>
    </source>
</evidence>
<dbReference type="PROSITE" id="PS00455">
    <property type="entry name" value="AMP_BINDING"/>
    <property type="match status" value="1"/>
</dbReference>
<dbReference type="InterPro" id="IPR020845">
    <property type="entry name" value="AMP-binding_CS"/>
</dbReference>
<dbReference type="Proteomes" id="UP000249616">
    <property type="component" value="Chromosome"/>
</dbReference>
<dbReference type="InterPro" id="IPR045851">
    <property type="entry name" value="AMP-bd_C_sf"/>
</dbReference>
<dbReference type="Gene3D" id="3.30.300.30">
    <property type="match status" value="1"/>
</dbReference>
<dbReference type="Pfam" id="PF00501">
    <property type="entry name" value="AMP-binding"/>
    <property type="match status" value="1"/>
</dbReference>
<dbReference type="InterPro" id="IPR010071">
    <property type="entry name" value="AA_adenyl_dom"/>
</dbReference>
<dbReference type="SUPFAM" id="SSF56801">
    <property type="entry name" value="Acetyl-CoA synthetase-like"/>
    <property type="match status" value="1"/>
</dbReference>
<dbReference type="InterPro" id="IPR025110">
    <property type="entry name" value="AMP-bd_C"/>
</dbReference>
<feature type="domain" description="AMP-dependent synthetase/ligase" evidence="2">
    <location>
        <begin position="31"/>
        <end position="394"/>
    </location>
</feature>
<feature type="domain" description="AMP-binding enzyme C-terminal" evidence="3">
    <location>
        <begin position="452"/>
        <end position="530"/>
    </location>
</feature>
<dbReference type="RefSeq" id="WP_112437669.1">
    <property type="nucleotide sequence ID" value="NZ_CP030073.1"/>
</dbReference>
<dbReference type="InterPro" id="IPR020459">
    <property type="entry name" value="AMP-binding"/>
</dbReference>
<evidence type="ECO:0000259" key="2">
    <source>
        <dbReference type="Pfam" id="PF00501"/>
    </source>
</evidence>
<evidence type="ECO:0000259" key="3">
    <source>
        <dbReference type="Pfam" id="PF13193"/>
    </source>
</evidence>
<dbReference type="PANTHER" id="PTHR45527:SF1">
    <property type="entry name" value="FATTY ACID SYNTHASE"/>
    <property type="match status" value="1"/>
</dbReference>